<evidence type="ECO:0000313" key="1">
    <source>
        <dbReference type="EMBL" id="CAF2973108.1"/>
    </source>
</evidence>
<organism evidence="1 2">
    <name type="scientific">Lepeophtheirus salmonis</name>
    <name type="common">Salmon louse</name>
    <name type="synonym">Caligus salmonis</name>
    <dbReference type="NCBI Taxonomy" id="72036"/>
    <lineage>
        <taxon>Eukaryota</taxon>
        <taxon>Metazoa</taxon>
        <taxon>Ecdysozoa</taxon>
        <taxon>Arthropoda</taxon>
        <taxon>Crustacea</taxon>
        <taxon>Multicrustacea</taxon>
        <taxon>Hexanauplia</taxon>
        <taxon>Copepoda</taxon>
        <taxon>Siphonostomatoida</taxon>
        <taxon>Caligidae</taxon>
        <taxon>Lepeophtheirus</taxon>
    </lineage>
</organism>
<keyword evidence="2" id="KW-1185">Reference proteome</keyword>
<dbReference type="AlphaFoldDB" id="A0A7R8CZ40"/>
<sequence>MTAANQLHKAMKSPRNDWDVKEPRTLAKNGALQNWIFLQVFIRLETIIKISKITSLLTSILFDPILEIRTDTSLRGNSISFSDARTFQGLWKKERSQHINQFELLANPFLLKEDARDQEQDIIRCGNQNMQENGGGINLALFFCWIPAKENVEADFLSREALILSSIPSNCNYSSVEGAPVVPRNLRDINPVSRSRYSGGDSLGPRKYLSSGGKSGDSDCIETLSKGLLSDLSDLEIPKKTPTLVDLANLCRISTIKVMGMNIKEGEDGAFFIPFKGLDKNSPRGHLRGGVTIAHFNKPELDPIGHALAWKVRVINFNCDTEHLFPTLKGPVKEEETQTLSRWQKELKLRDKYLNF</sequence>
<dbReference type="Proteomes" id="UP000675881">
    <property type="component" value="Chromosome 6"/>
</dbReference>
<proteinExistence type="predicted"/>
<accession>A0A7R8CZ40</accession>
<evidence type="ECO:0000313" key="2">
    <source>
        <dbReference type="Proteomes" id="UP000675881"/>
    </source>
</evidence>
<dbReference type="EMBL" id="HG994585">
    <property type="protein sequence ID" value="CAF2973108.1"/>
    <property type="molecule type" value="Genomic_DNA"/>
</dbReference>
<gene>
    <name evidence="1" type="ORF">LSAA_11227</name>
</gene>
<name>A0A7R8CZ40_LEPSM</name>
<reference evidence="1" key="1">
    <citation type="submission" date="2021-02" db="EMBL/GenBank/DDBJ databases">
        <authorList>
            <person name="Bekaert M."/>
        </authorList>
    </citation>
    <scope>NUCLEOTIDE SEQUENCE</scope>
    <source>
        <strain evidence="1">IoA-00</strain>
    </source>
</reference>
<protein>
    <submittedName>
        <fullName evidence="1">(salmon louse) hypothetical protein</fullName>
    </submittedName>
</protein>